<gene>
    <name evidence="1" type="ORF">SERN_1561</name>
</gene>
<evidence type="ECO:0000313" key="2">
    <source>
        <dbReference type="Proteomes" id="UP000297318"/>
    </source>
</evidence>
<proteinExistence type="predicted"/>
<sequence length="242" mass="25500">MVDPSLLLLAIAVLLAVVVGGLRMARAAVLRGGDRRSVALDTDVGVDRRSWALERGWRYAPGPSPMPPDGLEPPGFLAPVEATHVLLGTHDGRTLLISTRSGEYLSPVGGDRVDWRSQTVRLAHRRAAPPLLLVLGGQDATGPFPGLLRRRPDLALVRSPLGLPWLLATPPGQEEAVTTALAHVLHADVPGGVVVQADGESVVVAFPGEGTRAQVVRLLRLAEDVALALERVGAEPSSVEDA</sequence>
<dbReference type="RefSeq" id="WP_135849545.1">
    <property type="nucleotide sequence ID" value="NZ_RHPJ01000002.1"/>
</dbReference>
<protein>
    <submittedName>
        <fullName evidence="1">Uncharacterized protein</fullName>
    </submittedName>
</protein>
<organism evidence="1 2">
    <name type="scientific">Serinibacter arcticus</name>
    <dbReference type="NCBI Taxonomy" id="1655435"/>
    <lineage>
        <taxon>Bacteria</taxon>
        <taxon>Bacillati</taxon>
        <taxon>Actinomycetota</taxon>
        <taxon>Actinomycetes</taxon>
        <taxon>Micrococcales</taxon>
        <taxon>Beutenbergiaceae</taxon>
        <taxon>Serinibacter</taxon>
    </lineage>
</organism>
<name>A0A4Z1E792_9MICO</name>
<keyword evidence="2" id="KW-1185">Reference proteome</keyword>
<dbReference type="AlphaFoldDB" id="A0A4Z1E792"/>
<accession>A0A4Z1E792</accession>
<reference evidence="1 2" key="1">
    <citation type="submission" date="2018-11" db="EMBL/GenBank/DDBJ databases">
        <title>Complete genome sequencing of the Actinobacteria Serinibacter sp. K3-2.</title>
        <authorList>
            <person name="Rakitin A.L."/>
            <person name="Beletsky A.V."/>
            <person name="Mardanov A.V."/>
            <person name="Ravin N.V."/>
            <person name="Gromova A.S."/>
            <person name="Filippova S.N."/>
            <person name="Gal'Chenko V.F."/>
        </authorList>
    </citation>
    <scope>NUCLEOTIDE SEQUENCE [LARGE SCALE GENOMIC DNA]</scope>
    <source>
        <strain evidence="1 2">K3-2</strain>
    </source>
</reference>
<evidence type="ECO:0000313" key="1">
    <source>
        <dbReference type="EMBL" id="TGO05557.1"/>
    </source>
</evidence>
<comment type="caution">
    <text evidence="1">The sequence shown here is derived from an EMBL/GenBank/DDBJ whole genome shotgun (WGS) entry which is preliminary data.</text>
</comment>
<dbReference type="EMBL" id="RHPJ01000002">
    <property type="protein sequence ID" value="TGO05557.1"/>
    <property type="molecule type" value="Genomic_DNA"/>
</dbReference>
<dbReference type="Proteomes" id="UP000297318">
    <property type="component" value="Unassembled WGS sequence"/>
</dbReference>